<evidence type="ECO:0000256" key="2">
    <source>
        <dbReference type="ARBA" id="ARBA00022475"/>
    </source>
</evidence>
<dbReference type="GO" id="GO:0005886">
    <property type="term" value="C:plasma membrane"/>
    <property type="evidence" value="ECO:0007669"/>
    <property type="project" value="UniProtKB-ARBA"/>
</dbReference>
<gene>
    <name evidence="7" type="ORF">C12CBH8_08640</name>
</gene>
<dbReference type="Pfam" id="PF02361">
    <property type="entry name" value="CbiQ"/>
    <property type="match status" value="1"/>
</dbReference>
<protein>
    <submittedName>
        <fullName evidence="7">Transporter</fullName>
    </submittedName>
</protein>
<dbReference type="InterPro" id="IPR003339">
    <property type="entry name" value="ABC/ECF_trnsptr_transmembrane"/>
</dbReference>
<comment type="subcellular location">
    <subcellularLocation>
        <location evidence="1">Membrane</location>
        <topology evidence="1">Multi-pass membrane protein</topology>
    </subcellularLocation>
</comment>
<feature type="transmembrane region" description="Helical" evidence="6">
    <location>
        <begin position="203"/>
        <end position="224"/>
    </location>
</feature>
<evidence type="ECO:0000256" key="5">
    <source>
        <dbReference type="ARBA" id="ARBA00023136"/>
    </source>
</evidence>
<evidence type="ECO:0000256" key="3">
    <source>
        <dbReference type="ARBA" id="ARBA00022692"/>
    </source>
</evidence>
<dbReference type="KEGG" id="sman:C12CBH8_08640"/>
<keyword evidence="5 6" id="KW-0472">Membrane</keyword>
<keyword evidence="3 6" id="KW-0812">Transmembrane</keyword>
<dbReference type="PANTHER" id="PTHR34857">
    <property type="entry name" value="SLL0384 PROTEIN"/>
    <property type="match status" value="1"/>
</dbReference>
<accession>A0A7I8D2L0</accession>
<evidence type="ECO:0000256" key="4">
    <source>
        <dbReference type="ARBA" id="ARBA00022989"/>
    </source>
</evidence>
<dbReference type="Proteomes" id="UP000593890">
    <property type="component" value="Chromosome"/>
</dbReference>
<feature type="transmembrane region" description="Helical" evidence="6">
    <location>
        <begin position="79"/>
        <end position="105"/>
    </location>
</feature>
<dbReference type="InterPro" id="IPR051611">
    <property type="entry name" value="ECF_transporter_component"/>
</dbReference>
<keyword evidence="2" id="KW-1003">Cell membrane</keyword>
<name>A0A7I8D2L0_9FIRM</name>
<dbReference type="RefSeq" id="WP_090263618.1">
    <property type="nucleotide sequence ID" value="NZ_AP023321.1"/>
</dbReference>
<keyword evidence="4 6" id="KW-1133">Transmembrane helix</keyword>
<dbReference type="CDD" id="cd16914">
    <property type="entry name" value="EcfT"/>
    <property type="match status" value="1"/>
</dbReference>
<dbReference type="AlphaFoldDB" id="A0A7I8D2L0"/>
<sequence length="225" mass="25107">MERDTHQTIFDPRAGLWMLLAANIIAFRPHTLWMELALISLILLLILLHGRVSMAVKWLIGYGALVFFQQVILPASPGIIATSFTIFATYIRRMFPCLMIGSLMLKCTPLRYLILGLHQLHVPQKLIVAISVTLRYFPAIREEIGYIRDAMKLRSIRGLAKLECTVVPLMVSATETAEELSAAAVTRGIENPTRKTSAISLHLWLPDLVGMLAGLALLICSFVIQ</sequence>
<reference evidence="8" key="1">
    <citation type="submission" date="2020-07" db="EMBL/GenBank/DDBJ databases">
        <title>Complete genome sequencing of Clostridia bacterium strain 12CBH8.</title>
        <authorList>
            <person name="Sakamoto M."/>
            <person name="Murakami T."/>
            <person name="Mori H."/>
        </authorList>
    </citation>
    <scope>NUCLEOTIDE SEQUENCE [LARGE SCALE GENOMIC DNA]</scope>
    <source>
        <strain evidence="8">12CBH8</strain>
    </source>
</reference>
<organism evidence="7 8">
    <name type="scientific">Solibaculum mannosilyticum</name>
    <dbReference type="NCBI Taxonomy" id="2780922"/>
    <lineage>
        <taxon>Bacteria</taxon>
        <taxon>Bacillati</taxon>
        <taxon>Bacillota</taxon>
        <taxon>Clostridia</taxon>
        <taxon>Eubacteriales</taxon>
        <taxon>Oscillospiraceae</taxon>
        <taxon>Solibaculum</taxon>
    </lineage>
</organism>
<evidence type="ECO:0000256" key="1">
    <source>
        <dbReference type="ARBA" id="ARBA00004141"/>
    </source>
</evidence>
<evidence type="ECO:0000256" key="6">
    <source>
        <dbReference type="SAM" id="Phobius"/>
    </source>
</evidence>
<evidence type="ECO:0000313" key="7">
    <source>
        <dbReference type="EMBL" id="BCI60225.1"/>
    </source>
</evidence>
<proteinExistence type="predicted"/>
<feature type="transmembrane region" description="Helical" evidence="6">
    <location>
        <begin position="30"/>
        <end position="48"/>
    </location>
</feature>
<evidence type="ECO:0000313" key="8">
    <source>
        <dbReference type="Proteomes" id="UP000593890"/>
    </source>
</evidence>
<dbReference type="EMBL" id="AP023321">
    <property type="protein sequence ID" value="BCI60225.1"/>
    <property type="molecule type" value="Genomic_DNA"/>
</dbReference>
<keyword evidence="8" id="KW-1185">Reference proteome</keyword>
<dbReference type="PANTHER" id="PTHR34857:SF2">
    <property type="entry name" value="SLL0384 PROTEIN"/>
    <property type="match status" value="1"/>
</dbReference>